<dbReference type="RefSeq" id="WP_100254455.1">
    <property type="nucleotide sequence ID" value="NZ_CP024870.1"/>
</dbReference>
<keyword evidence="1" id="KW-1133">Transmembrane helix</keyword>
<organism evidence="2 3">
    <name type="scientific">Spiroplasma clarkii</name>
    <dbReference type="NCBI Taxonomy" id="2139"/>
    <lineage>
        <taxon>Bacteria</taxon>
        <taxon>Bacillati</taxon>
        <taxon>Mycoplasmatota</taxon>
        <taxon>Mollicutes</taxon>
        <taxon>Entomoplasmatales</taxon>
        <taxon>Spiroplasmataceae</taxon>
        <taxon>Spiroplasma</taxon>
    </lineage>
</organism>
<sequence length="191" mass="22727">MGERFTLVIIFASIWIAALIVSGSLAIWWRKKFKNFKIQKKLYQEMLTTALENYNLKPIEIEYPLPVGETAYASLTTKLFYKKIKEKHFKTSFFENNFKNDYRLFYSNKKLLEEECRVILTNKRLLLEAKMEYLIVKLTSKSIIHEVTFSNSKTIFNGFELNVLDKRFLIACEDNFDLILAYKKIKEHHNE</sequence>
<proteinExistence type="predicted"/>
<dbReference type="Proteomes" id="UP000231179">
    <property type="component" value="Chromosome"/>
</dbReference>
<dbReference type="AlphaFoldDB" id="A0A2K8KGT1"/>
<evidence type="ECO:0000256" key="1">
    <source>
        <dbReference type="SAM" id="Phobius"/>
    </source>
</evidence>
<name>A0A2K8KGT1_9MOLU</name>
<evidence type="ECO:0000313" key="2">
    <source>
        <dbReference type="EMBL" id="ATX70903.1"/>
    </source>
</evidence>
<protein>
    <submittedName>
        <fullName evidence="2">Uncharacterized protein</fullName>
    </submittedName>
</protein>
<keyword evidence="1" id="KW-0472">Membrane</keyword>
<reference evidence="2 3" key="1">
    <citation type="submission" date="2017-11" db="EMBL/GenBank/DDBJ databases">
        <title>Complete genome sequence of Spiroplasma clarkii CN-5 (DSM 19994).</title>
        <authorList>
            <person name="Tsai Y.-M."/>
            <person name="Chang A."/>
            <person name="Lo W.-S."/>
            <person name="Kuo C.-H."/>
        </authorList>
    </citation>
    <scope>NUCLEOTIDE SEQUENCE [LARGE SCALE GENOMIC DNA]</scope>
    <source>
        <strain evidence="2 3">CN-5</strain>
    </source>
</reference>
<keyword evidence="1" id="KW-0812">Transmembrane</keyword>
<keyword evidence="3" id="KW-1185">Reference proteome</keyword>
<gene>
    <name evidence="2" type="ORF">SCLAR_v1c05840</name>
</gene>
<feature type="transmembrane region" description="Helical" evidence="1">
    <location>
        <begin position="6"/>
        <end position="29"/>
    </location>
</feature>
<evidence type="ECO:0000313" key="3">
    <source>
        <dbReference type="Proteomes" id="UP000231179"/>
    </source>
</evidence>
<dbReference type="EMBL" id="CP024870">
    <property type="protein sequence ID" value="ATX70903.1"/>
    <property type="molecule type" value="Genomic_DNA"/>
</dbReference>
<accession>A0A2K8KGT1</accession>